<gene>
    <name evidence="4" type="ORF">FRZ44_20330</name>
</gene>
<dbReference type="RefSeq" id="WP_151177058.1">
    <property type="nucleotide sequence ID" value="NZ_CP042906.1"/>
</dbReference>
<evidence type="ECO:0000256" key="1">
    <source>
        <dbReference type="ARBA" id="ARBA00022679"/>
    </source>
</evidence>
<evidence type="ECO:0000256" key="2">
    <source>
        <dbReference type="ARBA" id="ARBA00023315"/>
    </source>
</evidence>
<dbReference type="InterPro" id="IPR016181">
    <property type="entry name" value="Acyl_CoA_acyltransferase"/>
</dbReference>
<dbReference type="EMBL" id="CP042906">
    <property type="protein sequence ID" value="QEX16738.1"/>
    <property type="molecule type" value="Genomic_DNA"/>
</dbReference>
<dbReference type="PROSITE" id="PS51186">
    <property type="entry name" value="GNAT"/>
    <property type="match status" value="1"/>
</dbReference>
<protein>
    <submittedName>
        <fullName evidence="4">Acetyltransferase</fullName>
    </submittedName>
</protein>
<evidence type="ECO:0000313" key="5">
    <source>
        <dbReference type="Proteomes" id="UP000326202"/>
    </source>
</evidence>
<dbReference type="PANTHER" id="PTHR43877">
    <property type="entry name" value="AMINOALKYLPHOSPHONATE N-ACETYLTRANSFERASE-RELATED-RELATED"/>
    <property type="match status" value="1"/>
</dbReference>
<dbReference type="GO" id="GO:0016747">
    <property type="term" value="F:acyltransferase activity, transferring groups other than amino-acyl groups"/>
    <property type="evidence" value="ECO:0007669"/>
    <property type="project" value="InterPro"/>
</dbReference>
<dbReference type="Pfam" id="PF00583">
    <property type="entry name" value="Acetyltransf_1"/>
    <property type="match status" value="1"/>
</dbReference>
<dbReference type="SUPFAM" id="SSF55729">
    <property type="entry name" value="Acyl-CoA N-acyltransferases (Nat)"/>
    <property type="match status" value="1"/>
</dbReference>
<dbReference type="InterPro" id="IPR050832">
    <property type="entry name" value="Bact_Acetyltransf"/>
</dbReference>
<name>A0A5J6MGX6_9PROT</name>
<sequence length="159" mass="18490">MDDITIRRALRDDVPAIVRLLADDPLGRDREDPDEPLAERYWEAFDKLRRDPNTALVVVQDNSKAVIGCMQLNFMIGLSHQGAARMLIEDVRVDKRYRNRKIGHRLLDWAVDQARQKNCEVVELFVHHSRADARRFYESLGFEAQHHGMRLLLEGDELS</sequence>
<keyword evidence="1 4" id="KW-0808">Transferase</keyword>
<proteinExistence type="predicted"/>
<reference evidence="4 5" key="1">
    <citation type="submission" date="2019-08" db="EMBL/GenBank/DDBJ databases">
        <title>Hyperibacter terrae gen. nov., sp. nov. and Hyperibacter viscosus sp. nov., two new members in the family Rhodospirillaceae isolated from the rhizosphere of Hypericum perforatum.</title>
        <authorList>
            <person name="Noviana Z."/>
        </authorList>
    </citation>
    <scope>NUCLEOTIDE SEQUENCE [LARGE SCALE GENOMIC DNA]</scope>
    <source>
        <strain evidence="4 5">R5913</strain>
    </source>
</reference>
<dbReference type="AlphaFoldDB" id="A0A5J6MGX6"/>
<organism evidence="4 5">
    <name type="scientific">Hypericibacter terrae</name>
    <dbReference type="NCBI Taxonomy" id="2602015"/>
    <lineage>
        <taxon>Bacteria</taxon>
        <taxon>Pseudomonadati</taxon>
        <taxon>Pseudomonadota</taxon>
        <taxon>Alphaproteobacteria</taxon>
        <taxon>Rhodospirillales</taxon>
        <taxon>Dongiaceae</taxon>
        <taxon>Hypericibacter</taxon>
    </lineage>
</organism>
<keyword evidence="5" id="KW-1185">Reference proteome</keyword>
<evidence type="ECO:0000259" key="3">
    <source>
        <dbReference type="PROSITE" id="PS51186"/>
    </source>
</evidence>
<dbReference type="Gene3D" id="3.40.630.30">
    <property type="match status" value="1"/>
</dbReference>
<accession>A0A5J6MGX6</accession>
<feature type="domain" description="N-acetyltransferase" evidence="3">
    <location>
        <begin position="4"/>
        <end position="159"/>
    </location>
</feature>
<dbReference type="PANTHER" id="PTHR43877:SF2">
    <property type="entry name" value="AMINOALKYLPHOSPHONATE N-ACETYLTRANSFERASE-RELATED"/>
    <property type="match status" value="1"/>
</dbReference>
<dbReference type="CDD" id="cd04301">
    <property type="entry name" value="NAT_SF"/>
    <property type="match status" value="1"/>
</dbReference>
<dbReference type="KEGG" id="htq:FRZ44_20330"/>
<evidence type="ECO:0000313" key="4">
    <source>
        <dbReference type="EMBL" id="QEX16738.1"/>
    </source>
</evidence>
<dbReference type="OrthoDB" id="9789603at2"/>
<keyword evidence="2" id="KW-0012">Acyltransferase</keyword>
<dbReference type="Proteomes" id="UP000326202">
    <property type="component" value="Chromosome"/>
</dbReference>
<dbReference type="InterPro" id="IPR000182">
    <property type="entry name" value="GNAT_dom"/>
</dbReference>